<gene>
    <name evidence="3" type="ORF">PMH09_20990</name>
</gene>
<organism evidence="3 4">
    <name type="scientific">Roseofilum casamattae BLCC-M143</name>
    <dbReference type="NCBI Taxonomy" id="3022442"/>
    <lineage>
        <taxon>Bacteria</taxon>
        <taxon>Bacillati</taxon>
        <taxon>Cyanobacteriota</taxon>
        <taxon>Cyanophyceae</taxon>
        <taxon>Desertifilales</taxon>
        <taxon>Desertifilaceae</taxon>
        <taxon>Roseofilum</taxon>
        <taxon>Roseofilum casamattae</taxon>
    </lineage>
</organism>
<dbReference type="RefSeq" id="WP_283760304.1">
    <property type="nucleotide sequence ID" value="NZ_JAQOSQ010000044.1"/>
</dbReference>
<dbReference type="InterPro" id="IPR029030">
    <property type="entry name" value="Caspase-like_dom_sf"/>
</dbReference>
<evidence type="ECO:0000313" key="3">
    <source>
        <dbReference type="EMBL" id="MDJ1185663.1"/>
    </source>
</evidence>
<dbReference type="PANTHER" id="PTHR48104">
    <property type="entry name" value="METACASPASE-4"/>
    <property type="match status" value="1"/>
</dbReference>
<evidence type="ECO:0000256" key="1">
    <source>
        <dbReference type="SAM" id="MobiDB-lite"/>
    </source>
</evidence>
<dbReference type="SUPFAM" id="SSF52129">
    <property type="entry name" value="Caspase-like"/>
    <property type="match status" value="1"/>
</dbReference>
<dbReference type="Proteomes" id="UP001232992">
    <property type="component" value="Unassembled WGS sequence"/>
</dbReference>
<sequence>MAKGFQNGYALLIGVGECQDTQLSLPGTVKDTKAIYKALINPKICGYPNNEDHIRILTNETATRDRIIEGLQWLQKIAKENSKATILIYYSGHGWIQKEEDCYYLLPHNTQLDNPSKTALAGEEFIEALEKIKVDRLLAIVDSCHAARLSFSKAPFLDFRGYQPVSPANFLKNRLDLDRGKVIFASCKENEKSWLRKDFRSLYTYHFLKALKGAGNKPGDTEVKVSNIMNYVSETVKNEVQELYGEQQTPYFDFKDNDFPIALLNGGRGLEPKRDREPSSNSRNIHQTGTTNNYIENARGVQFGDRTYYQDSEFYHDSTVYKNSDVQFGDRVFYSDGSQVHIGDRYYNSAEQHNYQNINQECSDNQASTDYLNRVLAALQRQGCSDLRADVTLGSLTFKYIARISEYELPPLPNFQLPFGIWNKRGEAFFMVSEYNELTKTGLDKFAAQCFEWARSQVTANTAWQAFYNGREPTHCCFAIAIVDRLDEETRTAIVTSNPLNTRANILWYQIPAVYDLSQQQLYYYQKSDNFFEDIVGKGVWASLRQAMDSVFQ</sequence>
<dbReference type="Pfam" id="PF00656">
    <property type="entry name" value="Peptidase_C14"/>
    <property type="match status" value="1"/>
</dbReference>
<dbReference type="InterPro" id="IPR050452">
    <property type="entry name" value="Metacaspase"/>
</dbReference>
<feature type="compositionally biased region" description="Polar residues" evidence="1">
    <location>
        <begin position="279"/>
        <end position="288"/>
    </location>
</feature>
<feature type="region of interest" description="Disordered" evidence="1">
    <location>
        <begin position="267"/>
        <end position="288"/>
    </location>
</feature>
<reference evidence="3 4" key="1">
    <citation type="submission" date="2023-01" db="EMBL/GenBank/DDBJ databases">
        <title>Novel diversity within Roseofilum (Cyanobacteria; Desertifilaceae) from marine benthic mats with descriptions of four novel species.</title>
        <authorList>
            <person name="Wang Y."/>
            <person name="Berthold D.E."/>
            <person name="Hu J."/>
            <person name="Lefler F.W."/>
            <person name="Laughinghouse H.D. IV."/>
        </authorList>
    </citation>
    <scope>NUCLEOTIDE SEQUENCE [LARGE SCALE GENOMIC DNA]</scope>
    <source>
        <strain evidence="3 4">BLCC-M143</strain>
    </source>
</reference>
<keyword evidence="4" id="KW-1185">Reference proteome</keyword>
<protein>
    <submittedName>
        <fullName evidence="3">Caspase family protein</fullName>
    </submittedName>
</protein>
<name>A0ABT7C4K5_9CYAN</name>
<dbReference type="Gene3D" id="3.40.50.1460">
    <property type="match status" value="1"/>
</dbReference>
<evidence type="ECO:0000259" key="2">
    <source>
        <dbReference type="Pfam" id="PF00656"/>
    </source>
</evidence>
<accession>A0ABT7C4K5</accession>
<proteinExistence type="predicted"/>
<dbReference type="InterPro" id="IPR011600">
    <property type="entry name" value="Pept_C14_caspase"/>
</dbReference>
<dbReference type="PANTHER" id="PTHR48104:SF30">
    <property type="entry name" value="METACASPASE-1"/>
    <property type="match status" value="1"/>
</dbReference>
<feature type="domain" description="Peptidase C14 caspase" evidence="2">
    <location>
        <begin position="8"/>
        <end position="254"/>
    </location>
</feature>
<comment type="caution">
    <text evidence="3">The sequence shown here is derived from an EMBL/GenBank/DDBJ whole genome shotgun (WGS) entry which is preliminary data.</text>
</comment>
<evidence type="ECO:0000313" key="4">
    <source>
        <dbReference type="Proteomes" id="UP001232992"/>
    </source>
</evidence>
<dbReference type="EMBL" id="JAQOSQ010000044">
    <property type="protein sequence ID" value="MDJ1185663.1"/>
    <property type="molecule type" value="Genomic_DNA"/>
</dbReference>